<dbReference type="Proteomes" id="UP000887320">
    <property type="component" value="Unassembled WGS sequence"/>
</dbReference>
<dbReference type="EMBL" id="JAHWXT010000005">
    <property type="protein sequence ID" value="MCF0265640.1"/>
    <property type="molecule type" value="Genomic_DNA"/>
</dbReference>
<evidence type="ECO:0000313" key="1">
    <source>
        <dbReference type="EMBL" id="MCF0265640.1"/>
    </source>
</evidence>
<dbReference type="RefSeq" id="WP_004724912.1">
    <property type="nucleotide sequence ID" value="NZ_BBRY01000027.1"/>
</dbReference>
<dbReference type="Pfam" id="PF11066">
    <property type="entry name" value="DUF2867"/>
    <property type="match status" value="1"/>
</dbReference>
<proteinExistence type="predicted"/>
<name>A0A6A1RK73_ACIGI</name>
<reference evidence="1" key="1">
    <citation type="submission" date="2021-07" db="EMBL/GenBank/DDBJ databases">
        <authorList>
            <person name="Fernandez M."/>
            <person name="Pereira P."/>
            <person name="Torres Tejerizo G.A."/>
            <person name="Gonzalez P."/>
            <person name="Agostini E."/>
        </authorList>
    </citation>
    <scope>NUCLEOTIDE SEQUENCE</scope>
    <source>
        <strain evidence="1">SFC 500-1A</strain>
    </source>
</reference>
<dbReference type="InterPro" id="IPR021295">
    <property type="entry name" value="DUF2867"/>
</dbReference>
<evidence type="ECO:0000313" key="2">
    <source>
        <dbReference type="Proteomes" id="UP000887320"/>
    </source>
</evidence>
<sequence length="163" mass="18561">MNIEKDPKILVAPLDQLNFLHEAKQYIDKNLTSTQAYYLMTSKPPVWLRAAFKLRDFLSRHLGGVQPIQGFGESTKPLQVGGKADFFDVVKVSDRELFLQSTDKHLSVLLVLQIEEYDGLRNELTICTSVVTYNLFGKIYMLPVSMVHGFIVQQSLKNLQIKS</sequence>
<organism evidence="1 2">
    <name type="scientific">Acinetobacter guillouiae</name>
    <name type="common">Acinetobacter genomosp. 11</name>
    <dbReference type="NCBI Taxonomy" id="106649"/>
    <lineage>
        <taxon>Bacteria</taxon>
        <taxon>Pseudomonadati</taxon>
        <taxon>Pseudomonadota</taxon>
        <taxon>Gammaproteobacteria</taxon>
        <taxon>Moraxellales</taxon>
        <taxon>Moraxellaceae</taxon>
        <taxon>Acinetobacter</taxon>
    </lineage>
</organism>
<dbReference type="AlphaFoldDB" id="A0A6A1RK73"/>
<accession>A0A6A1RK73</accession>
<gene>
    <name evidence="1" type="ORF">KW868_14400</name>
</gene>
<comment type="caution">
    <text evidence="1">The sequence shown here is derived from an EMBL/GenBank/DDBJ whole genome shotgun (WGS) entry which is preliminary data.</text>
</comment>
<protein>
    <submittedName>
        <fullName evidence="1">DUF2867 domain-containing protein</fullName>
    </submittedName>
</protein>